<dbReference type="AlphaFoldDB" id="A0A1Q2MGX9"/>
<dbReference type="KEGG" id="pbas:SMSP2_01896"/>
<dbReference type="Gene3D" id="2.115.10.20">
    <property type="entry name" value="Glycosyl hydrolase domain, family 43"/>
    <property type="match status" value="1"/>
</dbReference>
<dbReference type="InterPro" id="IPR013148">
    <property type="entry name" value="Glyco_hydro_32_N"/>
</dbReference>
<dbReference type="InterPro" id="IPR001362">
    <property type="entry name" value="Glyco_hydro_32"/>
</dbReference>
<name>A0A1Q2MGX9_9BACT</name>
<dbReference type="CDD" id="cd18622">
    <property type="entry name" value="GH32_Inu-like"/>
    <property type="match status" value="1"/>
</dbReference>
<dbReference type="SUPFAM" id="SSF75005">
    <property type="entry name" value="Arabinanase/levansucrase/invertase"/>
    <property type="match status" value="1"/>
</dbReference>
<dbReference type="EC" id="3.2.1.80" evidence="5"/>
<keyword evidence="6" id="KW-1185">Reference proteome</keyword>
<protein>
    <submittedName>
        <fullName evidence="5">Levanase</fullName>
        <ecNumber evidence="5">3.2.1.80</ecNumber>
    </submittedName>
</protein>
<dbReference type="SMART" id="SM00640">
    <property type="entry name" value="Glyco_32"/>
    <property type="match status" value="1"/>
</dbReference>
<dbReference type="SUPFAM" id="SSF49899">
    <property type="entry name" value="Concanavalin A-like lectins/glucanases"/>
    <property type="match status" value="1"/>
</dbReference>
<dbReference type="Gene3D" id="2.60.120.560">
    <property type="entry name" value="Exo-inulinase, domain 1"/>
    <property type="match status" value="1"/>
</dbReference>
<dbReference type="PANTHER" id="PTHR42800">
    <property type="entry name" value="EXOINULINASE INUD (AFU_ORTHOLOGUE AFUA_5G00480)"/>
    <property type="match status" value="1"/>
</dbReference>
<dbReference type="Pfam" id="PF00251">
    <property type="entry name" value="Glyco_hydro_32N"/>
    <property type="match status" value="1"/>
</dbReference>
<reference evidence="6" key="1">
    <citation type="submission" date="2017-02" db="EMBL/GenBank/DDBJ databases">
        <title>Comparative genomics and description of representatives of a novel lineage of planctomycetes thriving in anoxic sediments.</title>
        <authorList>
            <person name="Spring S."/>
            <person name="Bunk B."/>
            <person name="Sproer C."/>
        </authorList>
    </citation>
    <scope>NUCLEOTIDE SEQUENCE [LARGE SCALE GENOMIC DNA]</scope>
    <source>
        <strain evidence="6">SM-Chi-D1</strain>
    </source>
</reference>
<accession>A0A1Q2MGX9</accession>
<dbReference type="OrthoDB" id="9759709at2"/>
<dbReference type="GO" id="GO:0004575">
    <property type="term" value="F:sucrose alpha-glucosidase activity"/>
    <property type="evidence" value="ECO:0007669"/>
    <property type="project" value="TreeGrafter"/>
</dbReference>
<dbReference type="STRING" id="1851148.SMSP2_01896"/>
<dbReference type="GO" id="GO:0005987">
    <property type="term" value="P:sucrose catabolic process"/>
    <property type="evidence" value="ECO:0007669"/>
    <property type="project" value="TreeGrafter"/>
</dbReference>
<dbReference type="GO" id="GO:0051669">
    <property type="term" value="F:fructan beta-fructosidase activity"/>
    <property type="evidence" value="ECO:0007669"/>
    <property type="project" value="UniProtKB-EC"/>
</dbReference>
<evidence type="ECO:0000313" key="6">
    <source>
        <dbReference type="Proteomes" id="UP000188181"/>
    </source>
</evidence>
<organism evidence="5 6">
    <name type="scientific">Limihaloglobus sulfuriphilus</name>
    <dbReference type="NCBI Taxonomy" id="1851148"/>
    <lineage>
        <taxon>Bacteria</taxon>
        <taxon>Pseudomonadati</taxon>
        <taxon>Planctomycetota</taxon>
        <taxon>Phycisphaerae</taxon>
        <taxon>Sedimentisphaerales</taxon>
        <taxon>Sedimentisphaeraceae</taxon>
        <taxon>Limihaloglobus</taxon>
    </lineage>
</organism>
<keyword evidence="2 5" id="KW-0378">Hydrolase</keyword>
<evidence type="ECO:0000256" key="2">
    <source>
        <dbReference type="ARBA" id="ARBA00022801"/>
    </source>
</evidence>
<keyword evidence="3 5" id="KW-0326">Glycosidase</keyword>
<evidence type="ECO:0000256" key="3">
    <source>
        <dbReference type="ARBA" id="ARBA00023295"/>
    </source>
</evidence>
<dbReference type="EMBL" id="CP019646">
    <property type="protein sequence ID" value="AQQ71522.1"/>
    <property type="molecule type" value="Genomic_DNA"/>
</dbReference>
<dbReference type="InterPro" id="IPR023296">
    <property type="entry name" value="Glyco_hydro_beta-prop_sf"/>
</dbReference>
<dbReference type="InterPro" id="IPR013320">
    <property type="entry name" value="ConA-like_dom_sf"/>
</dbReference>
<dbReference type="GO" id="GO:0005737">
    <property type="term" value="C:cytoplasm"/>
    <property type="evidence" value="ECO:0007669"/>
    <property type="project" value="TreeGrafter"/>
</dbReference>
<feature type="domain" description="Glycosyl hydrolase family 32 N-terminal" evidence="4">
    <location>
        <begin position="287"/>
        <end position="588"/>
    </location>
</feature>
<sequence length="736" mass="82705" precursor="true">MHKSLFSFLPVGILFFVILNTGIAAVSTEKDILINDFEAETYGDWVVTGDAFGDGPAGGPLPREKKTSYIGKGLVSSKDKLVGTLTSPLFKIERKYINFLIGGGGFAGQTCMNLEVGGKVVRTAAGPNVTPGGSESLSPSGWDVEPFMGKTARLRIIDSLRGGWGHINVDHIFQSNELAEGALMQLKREILIDAGYIQLPMMLREERGETFTIEKDGRILRFMDLEFPSQGEKPDFWYSYDVREFMGETVQFCFRSSNAKVLDNLELSDKQIIDENAYKGINRPRFHFSPRIGWMNDINGPYWLDGVFHMFFQHDPLSGGPPTRGFNKYWGHVVSSDLMHWQERPIALFPDETGNCYSGSALLLNETVRGINDKIDKRPFPLLFFTGTASNPNSQHIAMSCDDGKTWNRYSRNPVFKDLGSSTRDPKVLWHEPSKHYVMLLYSDETSHGPDGFYILRSKNLLDWDIVSNIPGWYECPEFFQLESPATGEDVWVLYGCYRAVEPKINCAYQLGHFDGINFEPISDIRVAHQGPNFYGALTFVNDPKDRIVMMGWSRSNGESFEGELFNQCATMPLRLTLKNAGGIESLCMEPVEELKDLRGSPLIKAENISAASANRKLGALDNSIPLDVEARIRLQPGNSVGAVINDLLDFNFVPSTGWLTLNKNNRQECSTMIHTDNTLTVRFLIDRGIVEAFWNNGEAAYAVSALYDEKSRILEFKGDLIIDELTVYPMLNIWY</sequence>
<dbReference type="Proteomes" id="UP000188181">
    <property type="component" value="Chromosome"/>
</dbReference>
<gene>
    <name evidence="5" type="primary">sacC_3</name>
    <name evidence="5" type="ORF">SMSP2_01896</name>
</gene>
<proteinExistence type="inferred from homology"/>
<evidence type="ECO:0000259" key="4">
    <source>
        <dbReference type="Pfam" id="PF00251"/>
    </source>
</evidence>
<evidence type="ECO:0000256" key="1">
    <source>
        <dbReference type="ARBA" id="ARBA00009902"/>
    </source>
</evidence>
<dbReference type="PANTHER" id="PTHR42800:SF1">
    <property type="entry name" value="EXOINULINASE INUD (AFU_ORTHOLOGUE AFUA_5G00480)"/>
    <property type="match status" value="1"/>
</dbReference>
<comment type="similarity">
    <text evidence="1">Belongs to the glycosyl hydrolase 32 family.</text>
</comment>
<evidence type="ECO:0000313" key="5">
    <source>
        <dbReference type="EMBL" id="AQQ71522.1"/>
    </source>
</evidence>